<dbReference type="SUPFAM" id="SSF46689">
    <property type="entry name" value="Homeodomain-like"/>
    <property type="match status" value="1"/>
</dbReference>
<feature type="domain" description="HTH tetR-type" evidence="5">
    <location>
        <begin position="1"/>
        <end position="59"/>
    </location>
</feature>
<dbReference type="Gene3D" id="1.10.10.60">
    <property type="entry name" value="Homeodomain-like"/>
    <property type="match status" value="1"/>
</dbReference>
<dbReference type="OrthoDB" id="5292901at2"/>
<evidence type="ECO:0000259" key="5">
    <source>
        <dbReference type="PROSITE" id="PS50977"/>
    </source>
</evidence>
<evidence type="ECO:0000256" key="4">
    <source>
        <dbReference type="PROSITE-ProRule" id="PRU00335"/>
    </source>
</evidence>
<dbReference type="EMBL" id="FYDG01000003">
    <property type="protein sequence ID" value="SNB68473.1"/>
    <property type="molecule type" value="Genomic_DNA"/>
</dbReference>
<evidence type="ECO:0000256" key="1">
    <source>
        <dbReference type="ARBA" id="ARBA00023015"/>
    </source>
</evidence>
<name>A0A212R8X3_RHOAC</name>
<reference evidence="7" key="1">
    <citation type="submission" date="2017-06" db="EMBL/GenBank/DDBJ databases">
        <authorList>
            <person name="Varghese N."/>
            <person name="Submissions S."/>
        </authorList>
    </citation>
    <scope>NUCLEOTIDE SEQUENCE [LARGE SCALE GENOMIC DNA]</scope>
    <source>
        <strain evidence="7">DSM 137</strain>
    </source>
</reference>
<dbReference type="Proteomes" id="UP000198418">
    <property type="component" value="Unassembled WGS sequence"/>
</dbReference>
<dbReference type="GO" id="GO:0003700">
    <property type="term" value="F:DNA-binding transcription factor activity"/>
    <property type="evidence" value="ECO:0007669"/>
    <property type="project" value="TreeGrafter"/>
</dbReference>
<gene>
    <name evidence="6" type="ORF">SAMN06265338_10371</name>
</gene>
<dbReference type="RefSeq" id="WP_158255238.1">
    <property type="nucleotide sequence ID" value="NZ_FYDG01000003.1"/>
</dbReference>
<evidence type="ECO:0000256" key="3">
    <source>
        <dbReference type="ARBA" id="ARBA00023163"/>
    </source>
</evidence>
<dbReference type="Pfam" id="PF14246">
    <property type="entry name" value="TetR_C_7"/>
    <property type="match status" value="1"/>
</dbReference>
<dbReference type="InterPro" id="IPR009057">
    <property type="entry name" value="Homeodomain-like_sf"/>
</dbReference>
<dbReference type="InterPro" id="IPR001647">
    <property type="entry name" value="HTH_TetR"/>
</dbReference>
<feature type="DNA-binding region" description="H-T-H motif" evidence="4">
    <location>
        <begin position="22"/>
        <end position="41"/>
    </location>
</feature>
<evidence type="ECO:0000313" key="6">
    <source>
        <dbReference type="EMBL" id="SNB68473.1"/>
    </source>
</evidence>
<organism evidence="6 7">
    <name type="scientific">Rhodoblastus acidophilus</name>
    <name type="common">Rhodopseudomonas acidophila</name>
    <dbReference type="NCBI Taxonomy" id="1074"/>
    <lineage>
        <taxon>Bacteria</taxon>
        <taxon>Pseudomonadati</taxon>
        <taxon>Pseudomonadota</taxon>
        <taxon>Alphaproteobacteria</taxon>
        <taxon>Hyphomicrobiales</taxon>
        <taxon>Rhodoblastaceae</taxon>
        <taxon>Rhodoblastus</taxon>
    </lineage>
</organism>
<dbReference type="AlphaFoldDB" id="A0A212R8X3"/>
<dbReference type="GO" id="GO:0000976">
    <property type="term" value="F:transcription cis-regulatory region binding"/>
    <property type="evidence" value="ECO:0007669"/>
    <property type="project" value="TreeGrafter"/>
</dbReference>
<keyword evidence="7" id="KW-1185">Reference proteome</keyword>
<dbReference type="PRINTS" id="PR00455">
    <property type="entry name" value="HTHTETR"/>
</dbReference>
<accession>A0A212R8X3</accession>
<dbReference type="PANTHER" id="PTHR30055:SF146">
    <property type="entry name" value="HTH-TYPE TRANSCRIPTIONAL DUAL REGULATOR CECR"/>
    <property type="match status" value="1"/>
</dbReference>
<dbReference type="Pfam" id="PF00440">
    <property type="entry name" value="TetR_N"/>
    <property type="match status" value="1"/>
</dbReference>
<evidence type="ECO:0000313" key="7">
    <source>
        <dbReference type="Proteomes" id="UP000198418"/>
    </source>
</evidence>
<proteinExistence type="predicted"/>
<keyword evidence="2 4" id="KW-0238">DNA-binding</keyword>
<protein>
    <submittedName>
        <fullName evidence="6">Transcriptional regulator, TetR family</fullName>
    </submittedName>
</protein>
<dbReference type="PANTHER" id="PTHR30055">
    <property type="entry name" value="HTH-TYPE TRANSCRIPTIONAL REGULATOR RUTR"/>
    <property type="match status" value="1"/>
</dbReference>
<evidence type="ECO:0000256" key="2">
    <source>
        <dbReference type="ARBA" id="ARBA00023125"/>
    </source>
</evidence>
<dbReference type="Gene3D" id="1.10.357.10">
    <property type="entry name" value="Tetracycline Repressor, domain 2"/>
    <property type="match status" value="1"/>
</dbReference>
<dbReference type="InterPro" id="IPR050109">
    <property type="entry name" value="HTH-type_TetR-like_transc_reg"/>
</dbReference>
<dbReference type="InterPro" id="IPR039536">
    <property type="entry name" value="TetR_C_Proteobacteria"/>
</dbReference>
<keyword evidence="3" id="KW-0804">Transcription</keyword>
<keyword evidence="1" id="KW-0805">Transcription regulation</keyword>
<sequence>MDARILNAATRVFLDRGFEGASIDLIAETARSGKPTIYARYPNKEALFAAALADRIALKHARVGDHKPAGDTLEARLAGIAVTLVNETLTEEFVGLYRLCLSESRRFPDLVRSLGRMARRRGGEIIGQLLAGASQCGQLDAALGDNEERQARAARYFIDLNLLPLLIRALAGEPLEALRAEFVNEADRRVAFFLAACRNGGLAS</sequence>
<dbReference type="FunFam" id="1.10.10.60:FF:000141">
    <property type="entry name" value="TetR family transcriptional regulator"/>
    <property type="match status" value="1"/>
</dbReference>
<dbReference type="PROSITE" id="PS50977">
    <property type="entry name" value="HTH_TETR_2"/>
    <property type="match status" value="1"/>
</dbReference>